<keyword evidence="3" id="KW-1185">Reference proteome</keyword>
<gene>
    <name evidence="2" type="ORF">RYJ27_12780</name>
</gene>
<reference evidence="2 3" key="1">
    <citation type="submission" date="2023-10" db="EMBL/GenBank/DDBJ databases">
        <title>Y20.</title>
        <authorList>
            <person name="Zhang G."/>
            <person name="Ding Y."/>
        </authorList>
    </citation>
    <scope>NUCLEOTIDE SEQUENCE [LARGE SCALE GENOMIC DNA]</scope>
    <source>
        <strain evidence="2 3">Y20</strain>
    </source>
</reference>
<evidence type="ECO:0000313" key="2">
    <source>
        <dbReference type="EMBL" id="WOQ69551.1"/>
    </source>
</evidence>
<feature type="compositionally biased region" description="Basic and acidic residues" evidence="1">
    <location>
        <begin position="1"/>
        <end position="16"/>
    </location>
</feature>
<dbReference type="Pfam" id="PF10009">
    <property type="entry name" value="DUF2252"/>
    <property type="match status" value="1"/>
</dbReference>
<dbReference type="PANTHER" id="PTHR39441">
    <property type="entry name" value="DUF2252 DOMAIN-CONTAINING PROTEIN"/>
    <property type="match status" value="1"/>
</dbReference>
<organism evidence="2 3">
    <name type="scientific">Microbacterium limosum</name>
    <dbReference type="NCBI Taxonomy" id="3079935"/>
    <lineage>
        <taxon>Bacteria</taxon>
        <taxon>Bacillati</taxon>
        <taxon>Actinomycetota</taxon>
        <taxon>Actinomycetes</taxon>
        <taxon>Micrococcales</taxon>
        <taxon>Microbacteriaceae</taxon>
        <taxon>Microbacterium</taxon>
    </lineage>
</organism>
<feature type="region of interest" description="Disordered" evidence="1">
    <location>
        <begin position="1"/>
        <end position="21"/>
    </location>
</feature>
<name>A0AAU0MHA2_9MICO</name>
<proteinExistence type="predicted"/>
<protein>
    <submittedName>
        <fullName evidence="2">DUF2252 domain-containing protein</fullName>
    </submittedName>
</protein>
<dbReference type="PANTHER" id="PTHR39441:SF1">
    <property type="entry name" value="DUF2252 DOMAIN-CONTAINING PROTEIN"/>
    <property type="match status" value="1"/>
</dbReference>
<evidence type="ECO:0000313" key="3">
    <source>
        <dbReference type="Proteomes" id="UP001329313"/>
    </source>
</evidence>
<dbReference type="AlphaFoldDB" id="A0AAU0MHA2"/>
<dbReference type="InterPro" id="IPR018721">
    <property type="entry name" value="DUF2252"/>
</dbReference>
<dbReference type="EMBL" id="CP137080">
    <property type="protein sequence ID" value="WOQ69551.1"/>
    <property type="molecule type" value="Genomic_DNA"/>
</dbReference>
<accession>A0AAU0MHA2</accession>
<dbReference type="KEGG" id="mliy:RYJ27_12780"/>
<sequence>MDRSAAADTRPSRPDRAPMPTREMHIAAGRSARDVIPRDTLAQLTTSGRDPLGILDRQNADRLPELLPVRAERMAQSPFAFYRGTAAIMAADLARDPHTGIQVGSCGDAHVANFGFYAGPQRTLVFDLNDFDEAGWAPWEWDLKRLVTSIVIAGQAAGHEDAVVRAAADSAVRSYAGALRSGSRRSPLQRYVEHFAADAGESTLDDESRAVLAAARRDAERHTSERAARKLTERGDDGMLRFVERPPTMTHLEPELEGHVHDLIAAYLSTVNVDIWMLLQQYGVSDVARRVVGVGSVGTRCHLTAFDDGDGNALLLQSKQAGRSVLEEYGGIRQPAAVTRYVAQHGEGARVVALQRILQAVSDPFLGHFRFDGRDYYVRQFHDMKGGIQMETLDAGPFRRYADACATVLARAHGQSPNAPVIAGYVGRGRAVAEAIVAWSYRYAELSLSDYRAFVAAS</sequence>
<dbReference type="RefSeq" id="WP_330170672.1">
    <property type="nucleotide sequence ID" value="NZ_CP137080.1"/>
</dbReference>
<dbReference type="Proteomes" id="UP001329313">
    <property type="component" value="Chromosome"/>
</dbReference>
<evidence type="ECO:0000256" key="1">
    <source>
        <dbReference type="SAM" id="MobiDB-lite"/>
    </source>
</evidence>